<dbReference type="PANTHER" id="PTHR23153">
    <property type="entry name" value="UBX-RELATED"/>
    <property type="match status" value="1"/>
</dbReference>
<evidence type="ECO:0000313" key="4">
    <source>
        <dbReference type="Proteomes" id="UP000626109"/>
    </source>
</evidence>
<accession>A0A813LLH6</accession>
<proteinExistence type="predicted"/>
<feature type="compositionally biased region" description="Basic and acidic residues" evidence="1">
    <location>
        <begin position="121"/>
        <end position="133"/>
    </location>
</feature>
<feature type="region of interest" description="Disordered" evidence="1">
    <location>
        <begin position="121"/>
        <end position="141"/>
    </location>
</feature>
<sequence>MEFKPKRTDLSGSTWEQMLERLDSHRTAEYTACTETMAKMLRNIIENPNEEKFRKVRISNPKFSSTVYSMKGAPEFFKLVGFVDTVEEGFIVLPADAGVALLRKGMDALIDQAVARSAREEQKRKEDEAKAEAAQKAQKLKKQQEAEAGKFDAAVAAISAASGNMVDEEDSQLEAIEEFMDANPELKAGHDFDSYEIERQMAGANGTVVVQLVASVGTTYHEYAAYMRRSEAGDWSVTKLEKS</sequence>
<name>A0A813LLH6_POLGL</name>
<gene>
    <name evidence="3" type="ORF">PGLA2088_LOCUS46527</name>
</gene>
<dbReference type="SMART" id="SM00580">
    <property type="entry name" value="PUG"/>
    <property type="match status" value="1"/>
</dbReference>
<evidence type="ECO:0000313" key="3">
    <source>
        <dbReference type="EMBL" id="CAE8732741.1"/>
    </source>
</evidence>
<dbReference type="SUPFAM" id="SSF143503">
    <property type="entry name" value="PUG domain-like"/>
    <property type="match status" value="1"/>
</dbReference>
<reference evidence="3" key="1">
    <citation type="submission" date="2021-02" db="EMBL/GenBank/DDBJ databases">
        <authorList>
            <person name="Dougan E. K."/>
            <person name="Rhodes N."/>
            <person name="Thang M."/>
            <person name="Chan C."/>
        </authorList>
    </citation>
    <scope>NUCLEOTIDE SEQUENCE</scope>
</reference>
<protein>
    <recommendedName>
        <fullName evidence="2">PUB domain-containing protein</fullName>
    </recommendedName>
</protein>
<feature type="domain" description="PUB" evidence="2">
    <location>
        <begin position="29"/>
        <end position="97"/>
    </location>
</feature>
<comment type="caution">
    <text evidence="3">The sequence shown here is derived from an EMBL/GenBank/DDBJ whole genome shotgun (WGS) entry which is preliminary data.</text>
</comment>
<dbReference type="EMBL" id="CAJNNW010036223">
    <property type="protein sequence ID" value="CAE8732741.1"/>
    <property type="molecule type" value="Genomic_DNA"/>
</dbReference>
<dbReference type="Gene3D" id="1.20.58.2190">
    <property type="match status" value="1"/>
</dbReference>
<dbReference type="InterPro" id="IPR018997">
    <property type="entry name" value="PUB_domain"/>
</dbReference>
<dbReference type="InterPro" id="IPR036339">
    <property type="entry name" value="PUB-like_dom_sf"/>
</dbReference>
<dbReference type="PANTHER" id="PTHR23153:SF38">
    <property type="entry name" value="UBX DOMAIN-CONTAINING PROTEIN 6"/>
    <property type="match status" value="1"/>
</dbReference>
<dbReference type="Proteomes" id="UP000626109">
    <property type="component" value="Unassembled WGS sequence"/>
</dbReference>
<evidence type="ECO:0000259" key="2">
    <source>
        <dbReference type="Pfam" id="PF09409"/>
    </source>
</evidence>
<evidence type="ECO:0000256" key="1">
    <source>
        <dbReference type="SAM" id="MobiDB-lite"/>
    </source>
</evidence>
<dbReference type="AlphaFoldDB" id="A0A813LLH6"/>
<organism evidence="3 4">
    <name type="scientific">Polarella glacialis</name>
    <name type="common">Dinoflagellate</name>
    <dbReference type="NCBI Taxonomy" id="89957"/>
    <lineage>
        <taxon>Eukaryota</taxon>
        <taxon>Sar</taxon>
        <taxon>Alveolata</taxon>
        <taxon>Dinophyceae</taxon>
        <taxon>Suessiales</taxon>
        <taxon>Suessiaceae</taxon>
        <taxon>Polarella</taxon>
    </lineage>
</organism>
<dbReference type="GO" id="GO:0005737">
    <property type="term" value="C:cytoplasm"/>
    <property type="evidence" value="ECO:0007669"/>
    <property type="project" value="TreeGrafter"/>
</dbReference>
<dbReference type="Pfam" id="PF09409">
    <property type="entry name" value="PUB"/>
    <property type="match status" value="1"/>
</dbReference>
<dbReference type="CDD" id="cd09212">
    <property type="entry name" value="PUB"/>
    <property type="match status" value="1"/>
</dbReference>